<evidence type="ECO:0000313" key="9">
    <source>
        <dbReference type="EMBL" id="AMP99908.1"/>
    </source>
</evidence>
<dbReference type="SUPFAM" id="SSF55469">
    <property type="entry name" value="FMN-dependent nitroreductase-like"/>
    <property type="match status" value="1"/>
</dbReference>
<evidence type="ECO:0000256" key="3">
    <source>
        <dbReference type="ARBA" id="ARBA00022630"/>
    </source>
</evidence>
<dbReference type="KEGG" id="pcm:AY601_3035"/>
<sequence length="192" mass="22008">MESEINILSSIIQRRRSIFPPSYTKEEIPEELISQVLESANYAPTHKLTQPWRFIVYRNEGKRKLGMELARLYKQGTPDAQFLQKKFDGIIEKAVQSSCVIVLNAQLHPDLIPEWEEIAAFACAVQNMALTAEALKIGAYWSSPGMITQMDGYLQLAPNEKCFGLFYMGFHNEEPRAPKRTPMEEKVRWING</sequence>
<dbReference type="EMBL" id="CP014504">
    <property type="protein sequence ID" value="AMP99908.1"/>
    <property type="molecule type" value="Genomic_DNA"/>
</dbReference>
<organism evidence="9 10">
    <name type="scientific">Pedobacter cryoconitis</name>
    <dbReference type="NCBI Taxonomy" id="188932"/>
    <lineage>
        <taxon>Bacteria</taxon>
        <taxon>Pseudomonadati</taxon>
        <taxon>Bacteroidota</taxon>
        <taxon>Sphingobacteriia</taxon>
        <taxon>Sphingobacteriales</taxon>
        <taxon>Sphingobacteriaceae</taxon>
        <taxon>Pedobacter</taxon>
    </lineage>
</organism>
<dbReference type="OrthoDB" id="9804207at2"/>
<dbReference type="RefSeq" id="WP_068407584.1">
    <property type="nucleotide sequence ID" value="NZ_CP014504.1"/>
</dbReference>
<dbReference type="Proteomes" id="UP000071561">
    <property type="component" value="Chromosome"/>
</dbReference>
<accession>A0A127VG59</accession>
<evidence type="ECO:0000256" key="4">
    <source>
        <dbReference type="ARBA" id="ARBA00022643"/>
    </source>
</evidence>
<keyword evidence="4" id="KW-0288">FMN</keyword>
<proteinExistence type="inferred from homology"/>
<comment type="cofactor">
    <cofactor evidence="1">
        <name>FMN</name>
        <dbReference type="ChEBI" id="CHEBI:58210"/>
    </cofactor>
</comment>
<dbReference type="PANTHER" id="PTHR43821">
    <property type="entry name" value="NAD(P)H NITROREDUCTASE YDJA-RELATED"/>
    <property type="match status" value="1"/>
</dbReference>
<dbReference type="GO" id="GO:0016491">
    <property type="term" value="F:oxidoreductase activity"/>
    <property type="evidence" value="ECO:0007669"/>
    <property type="project" value="UniProtKB-KW"/>
</dbReference>
<comment type="similarity">
    <text evidence="2">Belongs to the nitroreductase family.</text>
</comment>
<keyword evidence="7" id="KW-0520">NAD</keyword>
<dbReference type="CDD" id="cd02135">
    <property type="entry name" value="YdjA-like"/>
    <property type="match status" value="1"/>
</dbReference>
<dbReference type="PANTHER" id="PTHR43821:SF1">
    <property type="entry name" value="NAD(P)H NITROREDUCTASE YDJA-RELATED"/>
    <property type="match status" value="1"/>
</dbReference>
<reference evidence="9 10" key="1">
    <citation type="submission" date="2016-03" db="EMBL/GenBank/DDBJ databases">
        <title>Complete genome sequence of Pedobacter cryoconitis PAMC 27485.</title>
        <authorList>
            <person name="Lee J."/>
            <person name="Kim O.-S."/>
        </authorList>
    </citation>
    <scope>NUCLEOTIDE SEQUENCE [LARGE SCALE GENOMIC DNA]</scope>
    <source>
        <strain evidence="9 10">PAMC 27485</strain>
    </source>
</reference>
<dbReference type="InterPro" id="IPR029479">
    <property type="entry name" value="Nitroreductase"/>
</dbReference>
<dbReference type="InterPro" id="IPR026021">
    <property type="entry name" value="YdjA-like"/>
</dbReference>
<dbReference type="InterPro" id="IPR000415">
    <property type="entry name" value="Nitroreductase-like"/>
</dbReference>
<dbReference type="Gene3D" id="3.40.109.10">
    <property type="entry name" value="NADH Oxidase"/>
    <property type="match status" value="1"/>
</dbReference>
<evidence type="ECO:0000256" key="2">
    <source>
        <dbReference type="ARBA" id="ARBA00007118"/>
    </source>
</evidence>
<dbReference type="AlphaFoldDB" id="A0A127VG59"/>
<evidence type="ECO:0000256" key="6">
    <source>
        <dbReference type="ARBA" id="ARBA00023002"/>
    </source>
</evidence>
<evidence type="ECO:0000256" key="5">
    <source>
        <dbReference type="ARBA" id="ARBA00022857"/>
    </source>
</evidence>
<evidence type="ECO:0000259" key="8">
    <source>
        <dbReference type="Pfam" id="PF00881"/>
    </source>
</evidence>
<evidence type="ECO:0000313" key="10">
    <source>
        <dbReference type="Proteomes" id="UP000071561"/>
    </source>
</evidence>
<protein>
    <submittedName>
        <fullName evidence="9">Nitroreductase</fullName>
    </submittedName>
</protein>
<keyword evidence="3" id="KW-0285">Flavoprotein</keyword>
<keyword evidence="10" id="KW-1185">Reference proteome</keyword>
<name>A0A127VG59_9SPHI</name>
<gene>
    <name evidence="9" type="ORF">AY601_3035</name>
</gene>
<dbReference type="InterPro" id="IPR052530">
    <property type="entry name" value="NAD(P)H_nitroreductase"/>
</dbReference>
<dbReference type="PATRIC" id="fig|188932.3.peg.3165"/>
<dbReference type="Pfam" id="PF00881">
    <property type="entry name" value="Nitroreductase"/>
    <property type="match status" value="1"/>
</dbReference>
<feature type="domain" description="Nitroreductase" evidence="8">
    <location>
        <begin position="12"/>
        <end position="169"/>
    </location>
</feature>
<keyword evidence="5" id="KW-0521">NADP</keyword>
<evidence type="ECO:0000256" key="1">
    <source>
        <dbReference type="ARBA" id="ARBA00001917"/>
    </source>
</evidence>
<evidence type="ECO:0000256" key="7">
    <source>
        <dbReference type="ARBA" id="ARBA00023027"/>
    </source>
</evidence>
<keyword evidence="6" id="KW-0560">Oxidoreductase</keyword>